<dbReference type="AlphaFoldDB" id="A0A8H7W2M1"/>
<comment type="caution">
    <text evidence="2">The sequence shown here is derived from an EMBL/GenBank/DDBJ whole genome shotgun (WGS) entry which is preliminary data.</text>
</comment>
<dbReference type="Proteomes" id="UP000664132">
    <property type="component" value="Unassembled WGS sequence"/>
</dbReference>
<dbReference type="PANTHER" id="PTHR33099:SF13">
    <property type="entry name" value="F-BOX DOMAIN-CONTAINING PROTEIN-RELATED"/>
    <property type="match status" value="1"/>
</dbReference>
<proteinExistence type="predicted"/>
<dbReference type="EMBL" id="JAFJYH010000349">
    <property type="protein sequence ID" value="KAG4412857.1"/>
    <property type="molecule type" value="Genomic_DNA"/>
</dbReference>
<gene>
    <name evidence="2" type="ORF">IFR04_014018</name>
</gene>
<accession>A0A8H7W2M1</accession>
<reference evidence="2" key="1">
    <citation type="submission" date="2021-02" db="EMBL/GenBank/DDBJ databases">
        <title>Genome sequence Cadophora malorum strain M34.</title>
        <authorList>
            <person name="Stefanovic E."/>
            <person name="Vu D."/>
            <person name="Scully C."/>
            <person name="Dijksterhuis J."/>
            <person name="Roader J."/>
            <person name="Houbraken J."/>
        </authorList>
    </citation>
    <scope>NUCLEOTIDE SEQUENCE</scope>
    <source>
        <strain evidence="2">M34</strain>
    </source>
</reference>
<name>A0A8H7W2M1_9HELO</name>
<feature type="region of interest" description="Disordered" evidence="1">
    <location>
        <begin position="976"/>
        <end position="1018"/>
    </location>
</feature>
<protein>
    <submittedName>
        <fullName evidence="2">Uncharacterized protein</fullName>
    </submittedName>
</protein>
<dbReference type="PANTHER" id="PTHR33099">
    <property type="entry name" value="FE2OG DIOXYGENASE DOMAIN-CONTAINING PROTEIN"/>
    <property type="match status" value="1"/>
</dbReference>
<dbReference type="OrthoDB" id="27483at2759"/>
<keyword evidence="3" id="KW-1185">Reference proteome</keyword>
<organism evidence="2 3">
    <name type="scientific">Cadophora malorum</name>
    <dbReference type="NCBI Taxonomy" id="108018"/>
    <lineage>
        <taxon>Eukaryota</taxon>
        <taxon>Fungi</taxon>
        <taxon>Dikarya</taxon>
        <taxon>Ascomycota</taxon>
        <taxon>Pezizomycotina</taxon>
        <taxon>Leotiomycetes</taxon>
        <taxon>Helotiales</taxon>
        <taxon>Ploettnerulaceae</taxon>
        <taxon>Cadophora</taxon>
    </lineage>
</organism>
<sequence length="1018" mass="115889">MFHQLRLDSWIEDKMPDNGNNGELPAGMDDSISPSTDFIITDFKANLNACLKSIKSSGTFATFDCMGRAPDPGIYLKNHASSISLPLSDDDAQKIKLACIAARSSEGEGASVASNVWEITSDQVELHSDAWKQRLKSIVTTACIRLGLFMTRDRKFSRTLFDSRSSEISAEFSKLVMCEHGDLPEPSQCSIVVPGKFATLSIVLPTKYSGGEVTLIHTGGKKVFDPSIYSDLEASWTACFVDTEYEGKPILTGRRLILKYNLVHATDKSTILAEKVRDDANVAQLRNLFSNWKRNFYDEQYPRTLGYVLDHYYTNFCASYSLTGRDHHVGFHLRNICEEYGLSLYIAEVELEASGVCYGYDENDELVDWQGNDPESIGFRTFTKEPDRHAILRKVYDLDGTQIERWLDFEEKYFVQQNVFAGVDPDEEYVDLDEEGDALLTENGEVTLHHIYLRTIALIMPKYHRAEFFVGPYLDSASEAYQLGERATRKPRDVASMIEELSSGLVHHPGNLRILNGLEKICKLVIRRSQELQATDAPYRWSEASTRYTPFFSEALRIQILSTCVDIGSKEMFLEAYDLCQDRLPTSSFRYVGVAIIRFKLESMLPKINAQVLMPYHRLRDQYDILETIWAGLTEEADRLETNLDATCKSWLRGAIYKAVNYDSDYMGTARHGYDLACCCRRLAELAPDDIFNKFLPVVKRQIDGHENTTNTILAFLRSIFDEGVSASLPLDVANHILLDVLPRLASRFTVGYSAYWERQTQQIYNFVTLFDRSYQLGLLSELHMIVSKLTSELADGKIIELEEFDTFLLPLLKRLATWLSEKIVPPEGSPIQALFQEALPVYIKRFVHEEPRPPTDWARPRSLIYCRCRDHASFNEFLQDPTREIGRFVMSQWRQNHIQAAVDKTEFYTDIDRSETKRALIVIKNHQKHFLADHEEWQKRKATAAANIKDLASEAELRALLGDLYDRVTTASVPEDSSVVDKTQVDQPSPEVVGSSKSLGKRSATKRKYVESDDEDI</sequence>
<evidence type="ECO:0000313" key="2">
    <source>
        <dbReference type="EMBL" id="KAG4412857.1"/>
    </source>
</evidence>
<evidence type="ECO:0000313" key="3">
    <source>
        <dbReference type="Proteomes" id="UP000664132"/>
    </source>
</evidence>
<evidence type="ECO:0000256" key="1">
    <source>
        <dbReference type="SAM" id="MobiDB-lite"/>
    </source>
</evidence>